<gene>
    <name evidence="3" type="ORF">J2W55_001815</name>
</gene>
<name>A0ABU1T987_9SPHI</name>
<feature type="signal peptide" evidence="2">
    <location>
        <begin position="1"/>
        <end position="28"/>
    </location>
</feature>
<evidence type="ECO:0000256" key="1">
    <source>
        <dbReference type="SAM" id="Phobius"/>
    </source>
</evidence>
<dbReference type="Proteomes" id="UP001247620">
    <property type="component" value="Unassembled WGS sequence"/>
</dbReference>
<evidence type="ECO:0008006" key="5">
    <source>
        <dbReference type="Google" id="ProtNLM"/>
    </source>
</evidence>
<evidence type="ECO:0000256" key="2">
    <source>
        <dbReference type="SAM" id="SignalP"/>
    </source>
</evidence>
<sequence>MIKRLFSKYFELVFWVAAMLSLAFTAPAAQSHFSLCPLKLMGIKWCPGCGLGHAIIYLFHGDIRNSFHAHWLGIPAVLVIFHRIYVLTKDRMGYGPRFEQKHIS</sequence>
<proteinExistence type="predicted"/>
<dbReference type="EMBL" id="JAVDUU010000002">
    <property type="protein sequence ID" value="MDR6941973.1"/>
    <property type="molecule type" value="Genomic_DNA"/>
</dbReference>
<keyword evidence="1" id="KW-0812">Transmembrane</keyword>
<organism evidence="3 4">
    <name type="scientific">Mucilaginibacter pocheonensis</name>
    <dbReference type="NCBI Taxonomy" id="398050"/>
    <lineage>
        <taxon>Bacteria</taxon>
        <taxon>Pseudomonadati</taxon>
        <taxon>Bacteroidota</taxon>
        <taxon>Sphingobacteriia</taxon>
        <taxon>Sphingobacteriales</taxon>
        <taxon>Sphingobacteriaceae</taxon>
        <taxon>Mucilaginibacter</taxon>
    </lineage>
</organism>
<keyword evidence="1" id="KW-1133">Transmembrane helix</keyword>
<comment type="caution">
    <text evidence="3">The sequence shown here is derived from an EMBL/GenBank/DDBJ whole genome shotgun (WGS) entry which is preliminary data.</text>
</comment>
<protein>
    <recommendedName>
        <fullName evidence="5">DUF2752 domain-containing protein</fullName>
    </recommendedName>
</protein>
<evidence type="ECO:0000313" key="4">
    <source>
        <dbReference type="Proteomes" id="UP001247620"/>
    </source>
</evidence>
<keyword evidence="1" id="KW-0472">Membrane</keyword>
<dbReference type="RefSeq" id="WP_310094531.1">
    <property type="nucleotide sequence ID" value="NZ_JAVDUU010000002.1"/>
</dbReference>
<feature type="chain" id="PRO_5045371109" description="DUF2752 domain-containing protein" evidence="2">
    <location>
        <begin position="29"/>
        <end position="104"/>
    </location>
</feature>
<accession>A0ABU1T987</accession>
<dbReference type="InterPro" id="IPR021215">
    <property type="entry name" value="DUF2752"/>
</dbReference>
<evidence type="ECO:0000313" key="3">
    <source>
        <dbReference type="EMBL" id="MDR6941973.1"/>
    </source>
</evidence>
<reference evidence="3 4" key="1">
    <citation type="submission" date="2023-07" db="EMBL/GenBank/DDBJ databases">
        <title>Sorghum-associated microbial communities from plants grown in Nebraska, USA.</title>
        <authorList>
            <person name="Schachtman D."/>
        </authorList>
    </citation>
    <scope>NUCLEOTIDE SEQUENCE [LARGE SCALE GENOMIC DNA]</scope>
    <source>
        <strain evidence="3 4">3262</strain>
    </source>
</reference>
<keyword evidence="2" id="KW-0732">Signal</keyword>
<keyword evidence="4" id="KW-1185">Reference proteome</keyword>
<feature type="transmembrane region" description="Helical" evidence="1">
    <location>
        <begin position="68"/>
        <end position="87"/>
    </location>
</feature>
<dbReference type="Pfam" id="PF10825">
    <property type="entry name" value="DUF2752"/>
    <property type="match status" value="1"/>
</dbReference>